<dbReference type="Proteomes" id="UP000199598">
    <property type="component" value="Unassembled WGS sequence"/>
</dbReference>
<evidence type="ECO:0000256" key="2">
    <source>
        <dbReference type="ARBA" id="ARBA00022475"/>
    </source>
</evidence>
<proteinExistence type="inferred from homology"/>
<comment type="subcellular location">
    <subcellularLocation>
        <location evidence="1 7">Cell inner membrane</location>
        <topology evidence="1 7">Multi-pass membrane protein</topology>
    </subcellularLocation>
</comment>
<name>A0A1I3YI81_9HYPH</name>
<feature type="transmembrane region" description="Helical" evidence="7">
    <location>
        <begin position="224"/>
        <end position="246"/>
    </location>
</feature>
<feature type="transmembrane region" description="Helical" evidence="7">
    <location>
        <begin position="376"/>
        <end position="398"/>
    </location>
</feature>
<evidence type="ECO:0000256" key="7">
    <source>
        <dbReference type="RuleBase" id="RU369079"/>
    </source>
</evidence>
<feature type="transmembrane region" description="Helical" evidence="7">
    <location>
        <begin position="106"/>
        <end position="132"/>
    </location>
</feature>
<reference evidence="9 10" key="1">
    <citation type="submission" date="2016-10" db="EMBL/GenBank/DDBJ databases">
        <authorList>
            <person name="Varghese N."/>
            <person name="Submissions S."/>
        </authorList>
    </citation>
    <scope>NUCLEOTIDE SEQUENCE [LARGE SCALE GENOMIC DNA]</scope>
    <source>
        <strain evidence="9 10">DSM 16392</strain>
    </source>
</reference>
<gene>
    <name evidence="9" type="ORF">SAMN04488518_10439</name>
</gene>
<dbReference type="NCBIfam" id="TIGR00786">
    <property type="entry name" value="dctM"/>
    <property type="match status" value="1"/>
</dbReference>
<comment type="similarity">
    <text evidence="7">Belongs to the TRAP transporter large permease family.</text>
</comment>
<keyword evidence="4 7" id="KW-0812">Transmembrane</keyword>
<sequence>MEFLSSELQSGLILFGVFGVLVTLGVPISFAIGLAATATITFLISFDQALFVVSQKMASGLDSFTLLAIPFFILAGNIMNSGGIARRLIELAKIVGGRLPGALAHVNVLANMLFGSISGSAVASAAAIGGIMSPLQRKEGYDPAFSAAVNAASCPTGMLIPPSSTLIVYSLISGGTSVATLFVAGYLPGILMGLGVMVVAGIVAAKRGYPLIPLPSFKEILFKIADAFLPLLLIFIIMGGIIGGVFTATEASAVAVVYTLLLAVGIYREVKVTDLPTIILESAITSSIVLLLIGCSIGMSWAMTFSDIPYAIGEALANVSENPFIIMLVINICLLVIGTFMDMTPALLIFTPIFLPVATELGMDPVHFGIMMTYNLCIGIITPPVGSALFISCSVGKVAIQDLIKPMLPFYAAVISILMLVTFIPEISLFLPRVILGYGG</sequence>
<keyword evidence="5 7" id="KW-1133">Transmembrane helix</keyword>
<feature type="transmembrane region" description="Helical" evidence="7">
    <location>
        <begin position="252"/>
        <end position="270"/>
    </location>
</feature>
<evidence type="ECO:0000256" key="5">
    <source>
        <dbReference type="ARBA" id="ARBA00022989"/>
    </source>
</evidence>
<dbReference type="PANTHER" id="PTHR33362:SF2">
    <property type="entry name" value="TRAP TRANSPORTER LARGE PERMEASE PROTEIN"/>
    <property type="match status" value="1"/>
</dbReference>
<dbReference type="Pfam" id="PF06808">
    <property type="entry name" value="DctM"/>
    <property type="match status" value="1"/>
</dbReference>
<keyword evidence="2" id="KW-1003">Cell membrane</keyword>
<evidence type="ECO:0000256" key="6">
    <source>
        <dbReference type="ARBA" id="ARBA00023136"/>
    </source>
</evidence>
<comment type="caution">
    <text evidence="9">The sequence shown here is derived from an EMBL/GenBank/DDBJ whole genome shotgun (WGS) entry which is preliminary data.</text>
</comment>
<dbReference type="InterPro" id="IPR004681">
    <property type="entry name" value="TRAP_DctM"/>
</dbReference>
<organism evidence="9 10">
    <name type="scientific">Pseudovibrio ascidiaceicola</name>
    <dbReference type="NCBI Taxonomy" id="285279"/>
    <lineage>
        <taxon>Bacteria</taxon>
        <taxon>Pseudomonadati</taxon>
        <taxon>Pseudomonadota</taxon>
        <taxon>Alphaproteobacteria</taxon>
        <taxon>Hyphomicrobiales</taxon>
        <taxon>Stappiaceae</taxon>
        <taxon>Pseudovibrio</taxon>
    </lineage>
</organism>
<dbReference type="RefSeq" id="WP_063301348.1">
    <property type="nucleotide sequence ID" value="NZ_FOSK01000004.1"/>
</dbReference>
<evidence type="ECO:0000256" key="1">
    <source>
        <dbReference type="ARBA" id="ARBA00004429"/>
    </source>
</evidence>
<feature type="transmembrane region" description="Helical" evidence="7">
    <location>
        <begin position="178"/>
        <end position="203"/>
    </location>
</feature>
<evidence type="ECO:0000256" key="3">
    <source>
        <dbReference type="ARBA" id="ARBA00022519"/>
    </source>
</evidence>
<feature type="transmembrane region" description="Helical" evidence="7">
    <location>
        <begin position="12"/>
        <end position="44"/>
    </location>
</feature>
<evidence type="ECO:0000313" key="9">
    <source>
        <dbReference type="EMBL" id="SFK31473.1"/>
    </source>
</evidence>
<evidence type="ECO:0000259" key="8">
    <source>
        <dbReference type="Pfam" id="PF06808"/>
    </source>
</evidence>
<accession>A0A1I3YI81</accession>
<keyword evidence="7" id="KW-0813">Transport</keyword>
<evidence type="ECO:0000256" key="4">
    <source>
        <dbReference type="ARBA" id="ARBA00022692"/>
    </source>
</evidence>
<comment type="function">
    <text evidence="7">Part of the tripartite ATP-independent periplasmic (TRAP) transport system.</text>
</comment>
<keyword evidence="6 7" id="KW-0472">Membrane</keyword>
<comment type="caution">
    <text evidence="7">Lacks conserved residue(s) required for the propagation of feature annotation.</text>
</comment>
<dbReference type="PANTHER" id="PTHR33362">
    <property type="entry name" value="SIALIC ACID TRAP TRANSPORTER PERMEASE PROTEIN SIAT-RELATED"/>
    <property type="match status" value="1"/>
</dbReference>
<feature type="transmembrane region" description="Helical" evidence="7">
    <location>
        <begin position="410"/>
        <end position="431"/>
    </location>
</feature>
<protein>
    <recommendedName>
        <fullName evidence="7">TRAP transporter large permease protein</fullName>
    </recommendedName>
</protein>
<comment type="subunit">
    <text evidence="7">The complex comprises the extracytoplasmic solute receptor protein and the two transmembrane proteins.</text>
</comment>
<feature type="domain" description="TRAP C4-dicarboxylate transport system permease DctM subunit" evidence="8">
    <location>
        <begin position="15"/>
        <end position="427"/>
    </location>
</feature>
<dbReference type="PIRSF" id="PIRSF006066">
    <property type="entry name" value="HI0050"/>
    <property type="match status" value="1"/>
</dbReference>
<keyword evidence="3 7" id="KW-0997">Cell inner membrane</keyword>
<dbReference type="InterPro" id="IPR010656">
    <property type="entry name" value="DctM"/>
</dbReference>
<dbReference type="EMBL" id="FOSK01000004">
    <property type="protein sequence ID" value="SFK31473.1"/>
    <property type="molecule type" value="Genomic_DNA"/>
</dbReference>
<feature type="transmembrane region" description="Helical" evidence="7">
    <location>
        <begin position="282"/>
        <end position="304"/>
    </location>
</feature>
<keyword evidence="10" id="KW-1185">Reference proteome</keyword>
<evidence type="ECO:0000313" key="10">
    <source>
        <dbReference type="Proteomes" id="UP000199598"/>
    </source>
</evidence>
<feature type="transmembrane region" description="Helical" evidence="7">
    <location>
        <begin position="324"/>
        <end position="355"/>
    </location>
</feature>
<feature type="transmembrane region" description="Helical" evidence="7">
    <location>
        <begin position="64"/>
        <end position="85"/>
    </location>
</feature>